<dbReference type="Gene3D" id="1.10.10.10">
    <property type="entry name" value="Winged helix-like DNA-binding domain superfamily/Winged helix DNA-binding domain"/>
    <property type="match status" value="1"/>
</dbReference>
<organism evidence="1 2">
    <name type="scientific">Lactobacillus bombicola</name>
    <dbReference type="NCBI Taxonomy" id="1505723"/>
    <lineage>
        <taxon>Bacteria</taxon>
        <taxon>Bacillati</taxon>
        <taxon>Bacillota</taxon>
        <taxon>Bacilli</taxon>
        <taxon>Lactobacillales</taxon>
        <taxon>Lactobacillaceae</taxon>
        <taxon>Lactobacillus</taxon>
    </lineage>
</organism>
<dbReference type="InterPro" id="IPR036388">
    <property type="entry name" value="WH-like_DNA-bd_sf"/>
</dbReference>
<evidence type="ECO:0000313" key="2">
    <source>
        <dbReference type="Proteomes" id="UP000283380"/>
    </source>
</evidence>
<proteinExistence type="predicted"/>
<keyword evidence="2" id="KW-1185">Reference proteome</keyword>
<sequence>MIECFALFILFASLQREKYFLTCDEPFQGRKQCYYKITKVGKVELQVIKNEWNQFKIKVAQIYRKKG</sequence>
<dbReference type="Proteomes" id="UP000283380">
    <property type="component" value="Unassembled WGS sequence"/>
</dbReference>
<gene>
    <name evidence="1" type="ORF">DS834_05020</name>
</gene>
<dbReference type="EMBL" id="QOCU01000006">
    <property type="protein sequence ID" value="RHW50645.1"/>
    <property type="molecule type" value="Genomic_DNA"/>
</dbReference>
<reference evidence="1 2" key="1">
    <citation type="submission" date="2018-07" db="EMBL/GenBank/DDBJ databases">
        <title>Genome sequences of six Lactobacillus spp. isolated from bumble bee guts.</title>
        <authorList>
            <person name="Motta E.V.S."/>
            <person name="Moran N.A."/>
        </authorList>
    </citation>
    <scope>NUCLEOTIDE SEQUENCE [LARGE SCALE GENOMIC DNA]</scope>
    <source>
        <strain evidence="1 2">BI-4G</strain>
    </source>
</reference>
<protein>
    <recommendedName>
        <fullName evidence="3">PadR family transcriptional regulator</fullName>
    </recommendedName>
</protein>
<evidence type="ECO:0000313" key="1">
    <source>
        <dbReference type="EMBL" id="RHW50645.1"/>
    </source>
</evidence>
<comment type="caution">
    <text evidence="1">The sequence shown here is derived from an EMBL/GenBank/DDBJ whole genome shotgun (WGS) entry which is preliminary data.</text>
</comment>
<name>A0ABX9LTY6_9LACO</name>
<accession>A0ABX9LTY6</accession>
<evidence type="ECO:0008006" key="3">
    <source>
        <dbReference type="Google" id="ProtNLM"/>
    </source>
</evidence>